<reference evidence="1 2" key="1">
    <citation type="submission" date="2024-05" db="EMBL/GenBank/DDBJ databases">
        <title>Genetic variation in Jamaican populations of the coffee berry borer (Hypothenemus hampei).</title>
        <authorList>
            <person name="Errbii M."/>
            <person name="Myrie A."/>
        </authorList>
    </citation>
    <scope>NUCLEOTIDE SEQUENCE [LARGE SCALE GENOMIC DNA]</scope>
    <source>
        <strain evidence="1">JA-Hopewell-2020-01-JO</strain>
        <tissue evidence="1">Whole body</tissue>
    </source>
</reference>
<dbReference type="Proteomes" id="UP001566132">
    <property type="component" value="Unassembled WGS sequence"/>
</dbReference>
<dbReference type="AlphaFoldDB" id="A0ABD1EFH3"/>
<proteinExistence type="predicted"/>
<evidence type="ECO:0000313" key="2">
    <source>
        <dbReference type="Proteomes" id="UP001566132"/>
    </source>
</evidence>
<name>A0ABD1EFH3_HYPHA</name>
<sequence>MEEVTTSKYLNAEITSDGNICKKVKAQITKATQIAGFLKDAIWSNKHMSVECKTRICKIEIRHIMTYAAKIRVYTNKSLIVRLMRTMEIRTIRVIQDITLIDSEGSALRVRINVQIIGKYVRNKKRFCDMYICMYRRYVQ</sequence>
<dbReference type="EMBL" id="JBDJPC010000008">
    <property type="protein sequence ID" value="KAL1493273.1"/>
    <property type="molecule type" value="Genomic_DNA"/>
</dbReference>
<gene>
    <name evidence="1" type="ORF">ABEB36_011357</name>
</gene>
<organism evidence="1 2">
    <name type="scientific">Hypothenemus hampei</name>
    <name type="common">Coffee berry borer</name>
    <dbReference type="NCBI Taxonomy" id="57062"/>
    <lineage>
        <taxon>Eukaryota</taxon>
        <taxon>Metazoa</taxon>
        <taxon>Ecdysozoa</taxon>
        <taxon>Arthropoda</taxon>
        <taxon>Hexapoda</taxon>
        <taxon>Insecta</taxon>
        <taxon>Pterygota</taxon>
        <taxon>Neoptera</taxon>
        <taxon>Endopterygota</taxon>
        <taxon>Coleoptera</taxon>
        <taxon>Polyphaga</taxon>
        <taxon>Cucujiformia</taxon>
        <taxon>Curculionidae</taxon>
        <taxon>Scolytinae</taxon>
        <taxon>Hypothenemus</taxon>
    </lineage>
</organism>
<keyword evidence="2" id="KW-1185">Reference proteome</keyword>
<protein>
    <submittedName>
        <fullName evidence="1">Uncharacterized protein</fullName>
    </submittedName>
</protein>
<evidence type="ECO:0000313" key="1">
    <source>
        <dbReference type="EMBL" id="KAL1493273.1"/>
    </source>
</evidence>
<accession>A0ABD1EFH3</accession>
<comment type="caution">
    <text evidence="1">The sequence shown here is derived from an EMBL/GenBank/DDBJ whole genome shotgun (WGS) entry which is preliminary data.</text>
</comment>